<evidence type="ECO:0000256" key="1">
    <source>
        <dbReference type="SAM" id="Phobius"/>
    </source>
</evidence>
<feature type="transmembrane region" description="Helical" evidence="1">
    <location>
        <begin position="6"/>
        <end position="29"/>
    </location>
</feature>
<dbReference type="EMBL" id="LC625835">
    <property type="protein sequence ID" value="BCU03025.1"/>
    <property type="molecule type" value="Genomic_DNA"/>
</dbReference>
<evidence type="ECO:0000313" key="2">
    <source>
        <dbReference type="EMBL" id="BCU03025.1"/>
    </source>
</evidence>
<name>A0A811BRG7_9VIRU</name>
<keyword evidence="1" id="KW-1133">Transmembrane helix</keyword>
<organism evidence="2 3">
    <name type="scientific">Pandoravirus japonicus</name>
    <dbReference type="NCBI Taxonomy" id="2823154"/>
    <lineage>
        <taxon>Viruses</taxon>
        <taxon>Pandoravirus</taxon>
    </lineage>
</organism>
<evidence type="ECO:0000313" key="3">
    <source>
        <dbReference type="Proteomes" id="UP001253637"/>
    </source>
</evidence>
<proteinExistence type="predicted"/>
<sequence length="159" mass="17632">MPTSAGALLCVLGSGGLVCSLYSLSLLVVDKYRPPVPPARKEVSFFCISYFAFSLTLWDTPSFGGLASVLRARLCTGRAHPLWRRGTARRLSGSAVTLVVFCRRRFFLLSVSLLFPIRPCWLPSLAAHWLARLVERRRRRESATIQAPGHSSFPPSRGK</sequence>
<reference evidence="2" key="1">
    <citation type="submission" date="2021-04" db="EMBL/GenBank/DDBJ databases">
        <title>Draft Genome Sequence of Pandoravirus japonicus, Isolated from the Sabaishi River of Niigata, Japan.</title>
        <authorList>
            <person name="Hosokawa N."/>
            <person name="Takahashi H."/>
            <person name="Aoki K."/>
            <person name="Takemura M."/>
        </authorList>
    </citation>
    <scope>NUCLEOTIDE SEQUENCE</scope>
</reference>
<keyword evidence="1" id="KW-0812">Transmembrane</keyword>
<protein>
    <submittedName>
        <fullName evidence="2">Uncharacterized protein</fullName>
    </submittedName>
</protein>
<dbReference type="Proteomes" id="UP001253637">
    <property type="component" value="Segment"/>
</dbReference>
<feature type="transmembrane region" description="Helical" evidence="1">
    <location>
        <begin position="41"/>
        <end position="58"/>
    </location>
</feature>
<accession>A0A811BRG7</accession>
<keyword evidence="1" id="KW-0472">Membrane</keyword>